<dbReference type="Gene3D" id="1.10.10.2840">
    <property type="entry name" value="PucR C-terminal helix-turn-helix domain"/>
    <property type="match status" value="1"/>
</dbReference>
<dbReference type="InterPro" id="IPR042070">
    <property type="entry name" value="PucR_C-HTH_sf"/>
</dbReference>
<feature type="domain" description="PucR C-terminal helix-turn-helix" evidence="1">
    <location>
        <begin position="269"/>
        <end position="325"/>
    </location>
</feature>
<dbReference type="Proteomes" id="UP000602198">
    <property type="component" value="Unassembled WGS sequence"/>
</dbReference>
<feature type="domain" description="RsbT co-antagonist protein RsbRD N-terminal" evidence="2">
    <location>
        <begin position="2"/>
        <end position="106"/>
    </location>
</feature>
<dbReference type="Pfam" id="PF13556">
    <property type="entry name" value="HTH_30"/>
    <property type="match status" value="1"/>
</dbReference>
<keyword evidence="4" id="KW-1185">Reference proteome</keyword>
<proteinExistence type="predicted"/>
<dbReference type="PANTHER" id="PTHR33744:SF7">
    <property type="entry name" value="PUCR FAMILY TRANSCRIPTIONAL REGULATOR"/>
    <property type="match status" value="1"/>
</dbReference>
<dbReference type="Pfam" id="PF14361">
    <property type="entry name" value="RsbRD_N"/>
    <property type="match status" value="1"/>
</dbReference>
<name>A0ABS1MCD2_9NOCA</name>
<dbReference type="InterPro" id="IPR025751">
    <property type="entry name" value="RsbRD_N_dom"/>
</dbReference>
<accession>A0ABS1MCD2</accession>
<reference evidence="3 4" key="1">
    <citation type="submission" date="2021-01" db="EMBL/GenBank/DDBJ databases">
        <title>WGS of actinomycetes isolated from Thailand.</title>
        <authorList>
            <person name="Thawai C."/>
        </authorList>
    </citation>
    <scope>NUCLEOTIDE SEQUENCE [LARGE SCALE GENOMIC DNA]</scope>
    <source>
        <strain evidence="3 4">LPG 2</strain>
    </source>
</reference>
<dbReference type="PANTHER" id="PTHR33744">
    <property type="entry name" value="CARBOHYDRATE DIACID REGULATOR"/>
    <property type="match status" value="1"/>
</dbReference>
<protein>
    <submittedName>
        <fullName evidence="3">Helix-turn-helix domain-containing protein</fullName>
    </submittedName>
</protein>
<evidence type="ECO:0000259" key="2">
    <source>
        <dbReference type="Pfam" id="PF14361"/>
    </source>
</evidence>
<gene>
    <name evidence="3" type="ORF">JK358_27945</name>
</gene>
<evidence type="ECO:0000259" key="1">
    <source>
        <dbReference type="Pfam" id="PF13556"/>
    </source>
</evidence>
<dbReference type="InterPro" id="IPR051448">
    <property type="entry name" value="CdaR-like_regulators"/>
</dbReference>
<evidence type="ECO:0000313" key="4">
    <source>
        <dbReference type="Proteomes" id="UP000602198"/>
    </source>
</evidence>
<dbReference type="InterPro" id="IPR025736">
    <property type="entry name" value="PucR_C-HTH_dom"/>
</dbReference>
<dbReference type="EMBL" id="JAERRJ010000011">
    <property type="protein sequence ID" value="MBL1078247.1"/>
    <property type="molecule type" value="Genomic_DNA"/>
</dbReference>
<evidence type="ECO:0000313" key="3">
    <source>
        <dbReference type="EMBL" id="MBL1078247.1"/>
    </source>
</evidence>
<sequence length="337" mass="37230">MLDQLVTALAEQRAASAAELAAYTDYGRTRARDGISLEGVMRAWRLATRTLVDELVAAAPAHGVDDHLLLNLTREVLDLVDNAILAYSTGHREVEIELAGRDSERRADFIRALLTGTLPPTELRRAAPQFGLDTTTEYVTFKAPTDTSEQILERMTRPNRCAAIADSGSPLVVFLTTIDGDSAGFANKSFRLPDEGLIAFGPAAPPDGLHHSFRVACRTLTTAAVFGRTDSVWFDDLGLLPAVLADPELGQQFHRRFIAPVLRADNHFLINTVAAYIESGMNVEITAREVFVHPNTVRYRIDRFHRIADCDLREPHTATKVWWAIQYARIAAPDASR</sequence>
<organism evidence="3 4">
    <name type="scientific">Nocardia acididurans</name>
    <dbReference type="NCBI Taxonomy" id="2802282"/>
    <lineage>
        <taxon>Bacteria</taxon>
        <taxon>Bacillati</taxon>
        <taxon>Actinomycetota</taxon>
        <taxon>Actinomycetes</taxon>
        <taxon>Mycobacteriales</taxon>
        <taxon>Nocardiaceae</taxon>
        <taxon>Nocardia</taxon>
    </lineage>
</organism>
<comment type="caution">
    <text evidence="3">The sequence shown here is derived from an EMBL/GenBank/DDBJ whole genome shotgun (WGS) entry which is preliminary data.</text>
</comment>
<dbReference type="RefSeq" id="WP_201953209.1">
    <property type="nucleotide sequence ID" value="NZ_JAERRJ010000011.1"/>
</dbReference>